<evidence type="ECO:0000256" key="1">
    <source>
        <dbReference type="SAM" id="MobiDB-lite"/>
    </source>
</evidence>
<comment type="caution">
    <text evidence="4">The sequence shown here is derived from an EMBL/GenBank/DDBJ whole genome shotgun (WGS) entry which is preliminary data.</text>
</comment>
<keyword evidence="2" id="KW-1133">Transmembrane helix</keyword>
<feature type="chain" id="PRO_5040104901" description="Transmembrane protein" evidence="3">
    <location>
        <begin position="20"/>
        <end position="210"/>
    </location>
</feature>
<dbReference type="EMBL" id="CAICTM010000003">
    <property type="protein sequence ID" value="CAB9496261.1"/>
    <property type="molecule type" value="Genomic_DNA"/>
</dbReference>
<feature type="compositionally biased region" description="Low complexity" evidence="1">
    <location>
        <begin position="126"/>
        <end position="138"/>
    </location>
</feature>
<dbReference type="Proteomes" id="UP001153069">
    <property type="component" value="Unassembled WGS sequence"/>
</dbReference>
<dbReference type="AlphaFoldDB" id="A0A9N8D8S0"/>
<evidence type="ECO:0000256" key="3">
    <source>
        <dbReference type="SAM" id="SignalP"/>
    </source>
</evidence>
<feature type="compositionally biased region" description="Acidic residues" evidence="1">
    <location>
        <begin position="147"/>
        <end position="159"/>
    </location>
</feature>
<accession>A0A9N8D8S0</accession>
<keyword evidence="3" id="KW-0732">Signal</keyword>
<feature type="region of interest" description="Disordered" evidence="1">
    <location>
        <begin position="126"/>
        <end position="210"/>
    </location>
</feature>
<keyword evidence="2" id="KW-0812">Transmembrane</keyword>
<sequence>MPWIFLGISSVVFLIIVFAGPREVTEGSCHGEGCFGNDYCCVSSSSLCSGGCVCTSTSTSTSTVDGDEDDSWCIEAGTGLSLQKGSMIAAWLFLTAIVVSCCWLGSLISADGWHSDGIIALDAAAPNTGTANTPPTGTEDQSGALKEEEEQDLDVEAEATDTASTNDEIDCEETKAGNNEVVNSEGLERVGDGAETNSCTAGDTGTSRTV</sequence>
<proteinExistence type="predicted"/>
<evidence type="ECO:0000313" key="4">
    <source>
        <dbReference type="EMBL" id="CAB9496261.1"/>
    </source>
</evidence>
<protein>
    <recommendedName>
        <fullName evidence="6">Transmembrane protein</fullName>
    </recommendedName>
</protein>
<feature type="transmembrane region" description="Helical" evidence="2">
    <location>
        <begin position="88"/>
        <end position="108"/>
    </location>
</feature>
<feature type="signal peptide" evidence="3">
    <location>
        <begin position="1"/>
        <end position="19"/>
    </location>
</feature>
<gene>
    <name evidence="4" type="ORF">SEMRO_3_G002360.1</name>
</gene>
<reference evidence="4" key="1">
    <citation type="submission" date="2020-06" db="EMBL/GenBank/DDBJ databases">
        <authorList>
            <consortium name="Plant Systems Biology data submission"/>
        </authorList>
    </citation>
    <scope>NUCLEOTIDE SEQUENCE</scope>
    <source>
        <strain evidence="4">D6</strain>
    </source>
</reference>
<evidence type="ECO:0000256" key="2">
    <source>
        <dbReference type="SAM" id="Phobius"/>
    </source>
</evidence>
<keyword evidence="2" id="KW-0472">Membrane</keyword>
<name>A0A9N8D8S0_9STRA</name>
<evidence type="ECO:0008006" key="6">
    <source>
        <dbReference type="Google" id="ProtNLM"/>
    </source>
</evidence>
<feature type="compositionally biased region" description="Polar residues" evidence="1">
    <location>
        <begin position="195"/>
        <end position="210"/>
    </location>
</feature>
<organism evidence="4 5">
    <name type="scientific">Seminavis robusta</name>
    <dbReference type="NCBI Taxonomy" id="568900"/>
    <lineage>
        <taxon>Eukaryota</taxon>
        <taxon>Sar</taxon>
        <taxon>Stramenopiles</taxon>
        <taxon>Ochrophyta</taxon>
        <taxon>Bacillariophyta</taxon>
        <taxon>Bacillariophyceae</taxon>
        <taxon>Bacillariophycidae</taxon>
        <taxon>Naviculales</taxon>
        <taxon>Naviculaceae</taxon>
        <taxon>Seminavis</taxon>
    </lineage>
</organism>
<evidence type="ECO:0000313" key="5">
    <source>
        <dbReference type="Proteomes" id="UP001153069"/>
    </source>
</evidence>
<keyword evidence="5" id="KW-1185">Reference proteome</keyword>